<feature type="domain" description="DUF3943" evidence="2">
    <location>
        <begin position="74"/>
        <end position="177"/>
    </location>
</feature>
<evidence type="ECO:0000313" key="3">
    <source>
        <dbReference type="EMBL" id="MDY0747409.1"/>
    </source>
</evidence>
<dbReference type="InterPro" id="IPR025079">
    <property type="entry name" value="DUF3943"/>
</dbReference>
<organism evidence="3 4">
    <name type="scientific">Roseateles agri</name>
    <dbReference type="NCBI Taxonomy" id="3098619"/>
    <lineage>
        <taxon>Bacteria</taxon>
        <taxon>Pseudomonadati</taxon>
        <taxon>Pseudomonadota</taxon>
        <taxon>Betaproteobacteria</taxon>
        <taxon>Burkholderiales</taxon>
        <taxon>Sphaerotilaceae</taxon>
        <taxon>Roseateles</taxon>
    </lineage>
</organism>
<dbReference type="Proteomes" id="UP001285263">
    <property type="component" value="Unassembled WGS sequence"/>
</dbReference>
<evidence type="ECO:0000259" key="2">
    <source>
        <dbReference type="Pfam" id="PF13084"/>
    </source>
</evidence>
<name>A0ABU5DM77_9BURK</name>
<proteinExistence type="predicted"/>
<keyword evidence="1" id="KW-0732">Signal</keyword>
<reference evidence="3 4" key="1">
    <citation type="submission" date="2023-11" db="EMBL/GenBank/DDBJ databases">
        <title>Paucibacter sp. nov., isolated from fresh soil in Korea.</title>
        <authorList>
            <person name="Le N.T.T."/>
        </authorList>
    </citation>
    <scope>NUCLEOTIDE SEQUENCE [LARGE SCALE GENOMIC DNA]</scope>
    <source>
        <strain evidence="3 4">R3-3</strain>
    </source>
</reference>
<protein>
    <submittedName>
        <fullName evidence="3">DUF3943 domain-containing protein</fullName>
    </submittedName>
</protein>
<feature type="chain" id="PRO_5045332593" evidence="1">
    <location>
        <begin position="22"/>
        <end position="469"/>
    </location>
</feature>
<comment type="caution">
    <text evidence="3">The sequence shown here is derived from an EMBL/GenBank/DDBJ whole genome shotgun (WGS) entry which is preliminary data.</text>
</comment>
<dbReference type="Pfam" id="PF13084">
    <property type="entry name" value="DUF3943"/>
    <property type="match status" value="1"/>
</dbReference>
<evidence type="ECO:0000256" key="1">
    <source>
        <dbReference type="SAM" id="SignalP"/>
    </source>
</evidence>
<dbReference type="RefSeq" id="WP_320425379.1">
    <property type="nucleotide sequence ID" value="NZ_JAXCLA010000008.1"/>
</dbReference>
<dbReference type="EMBL" id="JAXCLA010000008">
    <property type="protein sequence ID" value="MDY0747409.1"/>
    <property type="molecule type" value="Genomic_DNA"/>
</dbReference>
<evidence type="ECO:0000313" key="4">
    <source>
        <dbReference type="Proteomes" id="UP001285263"/>
    </source>
</evidence>
<keyword evidence="4" id="KW-1185">Reference proteome</keyword>
<sequence>MTPRQLLLPVLLLCWLSAAWGEDSPPAAEASSLWLPAAEIFGFDFALNRYNHRFSGTQDYDVSLSTIRRNLHSAWVVDNDPFRMNQLGHPYQGAMYHGAGRATGHGYWTSAALTFAASAGWEIAGEATPPSRNDQVASGIAGSFLGEPLFRIARLAMKPGSSVPAGWREWVAGAIDPPVALNHGLFGNRYDDLFDDHDPAYYGRLHIGFGSITTHPSDTLGSFKTRVAELDLAIDYGLPGQPGYTYKRPFDYFNFQASLASVGGIENLSTHGLLLGTDFAAGDNYRGLWGLFGSYDYLAPQIFHVSTTAVSIGTVGQWWVGRHVALQGFGLAGIGYAAASTTNDRQLTNDTDYHYGMAPRAALSLRAIFDGRASLDLAAREVSLGRIANRRAGSDDIARIETAFTWRLAGQQAISVGYVRDWRHARYAPPTGDRRQVLGTWSIYYTLLSHQGFGAVEWRDSASGNASAE</sequence>
<feature type="signal peptide" evidence="1">
    <location>
        <begin position="1"/>
        <end position="21"/>
    </location>
</feature>
<gene>
    <name evidence="3" type="ORF">SNE35_23095</name>
</gene>
<accession>A0ABU5DM77</accession>